<accession>A0ABU8WRB5</accession>
<evidence type="ECO:0000313" key="2">
    <source>
        <dbReference type="EMBL" id="MEJ8849954.1"/>
    </source>
</evidence>
<organism evidence="2 3">
    <name type="scientific">Variovorax rhizosphaerae</name>
    <dbReference type="NCBI Taxonomy" id="1836200"/>
    <lineage>
        <taxon>Bacteria</taxon>
        <taxon>Pseudomonadati</taxon>
        <taxon>Pseudomonadota</taxon>
        <taxon>Betaproteobacteria</taxon>
        <taxon>Burkholderiales</taxon>
        <taxon>Comamonadaceae</taxon>
        <taxon>Variovorax</taxon>
    </lineage>
</organism>
<evidence type="ECO:0000259" key="1">
    <source>
        <dbReference type="Pfam" id="PF20335"/>
    </source>
</evidence>
<protein>
    <recommendedName>
        <fullName evidence="1">DUF6630 domain-containing protein</fullName>
    </recommendedName>
</protein>
<comment type="caution">
    <text evidence="2">The sequence shown here is derived from an EMBL/GenBank/DDBJ whole genome shotgun (WGS) entry which is preliminary data.</text>
</comment>
<reference evidence="2 3" key="1">
    <citation type="submission" date="2024-03" db="EMBL/GenBank/DDBJ databases">
        <title>Novel species of the genus Variovorax.</title>
        <authorList>
            <person name="Liu Q."/>
            <person name="Xin Y.-H."/>
        </authorList>
    </citation>
    <scope>NUCLEOTIDE SEQUENCE [LARGE SCALE GENOMIC DNA]</scope>
    <source>
        <strain evidence="2 3">KACC 18900</strain>
    </source>
</reference>
<dbReference type="RefSeq" id="WP_340345113.1">
    <property type="nucleotide sequence ID" value="NZ_JBBKZT010000012.1"/>
</dbReference>
<evidence type="ECO:0000313" key="3">
    <source>
        <dbReference type="Proteomes" id="UP001385892"/>
    </source>
</evidence>
<name>A0ABU8WRB5_9BURK</name>
<dbReference type="Proteomes" id="UP001385892">
    <property type="component" value="Unassembled WGS sequence"/>
</dbReference>
<proteinExistence type="predicted"/>
<keyword evidence="3" id="KW-1185">Reference proteome</keyword>
<dbReference type="InterPro" id="IPR046582">
    <property type="entry name" value="DUF6630"/>
</dbReference>
<gene>
    <name evidence="2" type="ORF">WKW82_25140</name>
</gene>
<dbReference type="Pfam" id="PF20335">
    <property type="entry name" value="DUF6630"/>
    <property type="match status" value="1"/>
</dbReference>
<sequence>MALEPDSIEIAAVEELIVLVNPTGESAARQLAAFREALPALSADQRNDGDRLIWTLKDIVEWETGFFVDWKDTESFVQCMDVLCAGWNATIDWGEPDAAEDKDFPERVDLPGLLQIAFTALAAQGLTLWSWDTQGDAYGGWIARSASDGKMLDVSSRLEVHFY</sequence>
<feature type="domain" description="DUF6630" evidence="1">
    <location>
        <begin position="12"/>
        <end position="160"/>
    </location>
</feature>
<dbReference type="EMBL" id="JBBKZT010000012">
    <property type="protein sequence ID" value="MEJ8849954.1"/>
    <property type="molecule type" value="Genomic_DNA"/>
</dbReference>